<organism evidence="2 3">
    <name type="scientific">Acetobacter sacchari</name>
    <dbReference type="NCBI Taxonomy" id="2661687"/>
    <lineage>
        <taxon>Bacteria</taxon>
        <taxon>Pseudomonadati</taxon>
        <taxon>Pseudomonadota</taxon>
        <taxon>Alphaproteobacteria</taxon>
        <taxon>Acetobacterales</taxon>
        <taxon>Acetobacteraceae</taxon>
        <taxon>Acetobacter</taxon>
    </lineage>
</organism>
<protein>
    <recommendedName>
        <fullName evidence="4">HTH cro/C1-type domain-containing protein</fullName>
    </recommendedName>
</protein>
<evidence type="ECO:0008006" key="4">
    <source>
        <dbReference type="Google" id="ProtNLM"/>
    </source>
</evidence>
<dbReference type="RefSeq" id="WP_207882346.1">
    <property type="nucleotide sequence ID" value="NZ_JAFVMF010000016.1"/>
</dbReference>
<gene>
    <name evidence="2" type="ORF">J2D73_14240</name>
</gene>
<evidence type="ECO:0000256" key="1">
    <source>
        <dbReference type="SAM" id="MobiDB-lite"/>
    </source>
</evidence>
<comment type="caution">
    <text evidence="2">The sequence shown here is derived from an EMBL/GenBank/DDBJ whole genome shotgun (WGS) entry which is preliminary data.</text>
</comment>
<proteinExistence type="predicted"/>
<evidence type="ECO:0000313" key="2">
    <source>
        <dbReference type="EMBL" id="MBO1360946.1"/>
    </source>
</evidence>
<dbReference type="Proteomes" id="UP000664771">
    <property type="component" value="Unassembled WGS sequence"/>
</dbReference>
<sequence length="260" mass="28297">MTERRLGRSAGGDERDETPRADEDVRWQAFWELLDLAAAERGLSVSGLAKAAGLDSTALNPSKRFAPDGRRRWLRMDTVFRLLDIAEISLARFAEAMEQGAARGNVKPGVQTALPEYALLRATSFSHLAVTGLFDRAFLPVGRPRGNVVARRRHDASAYPWGEIAAPITGCGPHDYAVRLDTADYEPVFRDNSLLVMAPDAALHSGDRALLHGEGLVPRIVRIQILNADTATVVSSIGDVAETVDLSLRLVLHRIVAATL</sequence>
<name>A0ABS3LYL4_9PROT</name>
<evidence type="ECO:0000313" key="3">
    <source>
        <dbReference type="Proteomes" id="UP000664771"/>
    </source>
</evidence>
<feature type="region of interest" description="Disordered" evidence="1">
    <location>
        <begin position="1"/>
        <end position="21"/>
    </location>
</feature>
<keyword evidence="3" id="KW-1185">Reference proteome</keyword>
<accession>A0ABS3LYL4</accession>
<dbReference type="EMBL" id="JAFVMF010000016">
    <property type="protein sequence ID" value="MBO1360946.1"/>
    <property type="molecule type" value="Genomic_DNA"/>
</dbReference>
<reference evidence="2 3" key="1">
    <citation type="submission" date="2021-03" db="EMBL/GenBank/DDBJ databases">
        <title>The complete genome sequence of Acetobacter sacchari TBRC 11175.</title>
        <authorList>
            <person name="Charoenyingcharoen P."/>
            <person name="Yukphan P."/>
        </authorList>
    </citation>
    <scope>NUCLEOTIDE SEQUENCE [LARGE SCALE GENOMIC DNA]</scope>
    <source>
        <strain evidence="2 3">TBRC 11175</strain>
    </source>
</reference>